<gene>
    <name evidence="7" type="ORF">LQV63_17865</name>
</gene>
<feature type="transmembrane region" description="Helical" evidence="5">
    <location>
        <begin position="93"/>
        <end position="115"/>
    </location>
</feature>
<accession>A0ABS8YLK5</accession>
<dbReference type="InterPro" id="IPR007829">
    <property type="entry name" value="TM2"/>
</dbReference>
<proteinExistence type="predicted"/>
<evidence type="ECO:0000256" key="1">
    <source>
        <dbReference type="ARBA" id="ARBA00004141"/>
    </source>
</evidence>
<feature type="transmembrane region" description="Helical" evidence="5">
    <location>
        <begin position="61"/>
        <end position="81"/>
    </location>
</feature>
<keyword evidence="4 5" id="KW-0472">Membrane</keyword>
<sequence length="148" mass="16806">MRNGAFHDFASAKRQLSLKELAILQSEMRHQEKSLALAYLMLIGGHLGVHRFYLRRFGSAFVQLALFVALIVFYALFGVMTAGGEMDDPVSNVFLALTLVSFLALSVWVFVDLFLVNKMVKQWNEARESEIIHYLVNNRAPEQPENSL</sequence>
<keyword evidence="8" id="KW-1185">Reference proteome</keyword>
<comment type="subcellular location">
    <subcellularLocation>
        <location evidence="1">Membrane</location>
        <topology evidence="1">Multi-pass membrane protein</topology>
    </subcellularLocation>
</comment>
<evidence type="ECO:0000256" key="3">
    <source>
        <dbReference type="ARBA" id="ARBA00022989"/>
    </source>
</evidence>
<protein>
    <submittedName>
        <fullName evidence="7">TM2 domain-containing protein</fullName>
    </submittedName>
</protein>
<evidence type="ECO:0000256" key="4">
    <source>
        <dbReference type="ARBA" id="ARBA00023136"/>
    </source>
</evidence>
<reference evidence="7 8" key="1">
    <citation type="submission" date="2021-11" db="EMBL/GenBank/DDBJ databases">
        <title>Draft genome sequence of Paenibacillus profundus YoMME, a new Gram-positive bacteria with exoelectrogenic properties.</title>
        <authorList>
            <person name="Hubenova Y."/>
            <person name="Hubenova E."/>
            <person name="Manasiev Y."/>
            <person name="Peykov S."/>
            <person name="Mitov M."/>
        </authorList>
    </citation>
    <scope>NUCLEOTIDE SEQUENCE [LARGE SCALE GENOMIC DNA]</scope>
    <source>
        <strain evidence="7 8">YoMME</strain>
    </source>
</reference>
<evidence type="ECO:0000259" key="6">
    <source>
        <dbReference type="Pfam" id="PF05154"/>
    </source>
</evidence>
<dbReference type="Pfam" id="PF05154">
    <property type="entry name" value="TM2"/>
    <property type="match status" value="1"/>
</dbReference>
<evidence type="ECO:0000313" key="8">
    <source>
        <dbReference type="Proteomes" id="UP001199916"/>
    </source>
</evidence>
<name>A0ABS8YLK5_9BACL</name>
<evidence type="ECO:0000256" key="2">
    <source>
        <dbReference type="ARBA" id="ARBA00022692"/>
    </source>
</evidence>
<dbReference type="EMBL" id="JAJNBZ010000015">
    <property type="protein sequence ID" value="MCE5171172.1"/>
    <property type="molecule type" value="Genomic_DNA"/>
</dbReference>
<feature type="transmembrane region" description="Helical" evidence="5">
    <location>
        <begin position="36"/>
        <end position="54"/>
    </location>
</feature>
<evidence type="ECO:0000313" key="7">
    <source>
        <dbReference type="EMBL" id="MCE5171172.1"/>
    </source>
</evidence>
<keyword evidence="3 5" id="KW-1133">Transmembrane helix</keyword>
<comment type="caution">
    <text evidence="7">The sequence shown here is derived from an EMBL/GenBank/DDBJ whole genome shotgun (WGS) entry which is preliminary data.</text>
</comment>
<evidence type="ECO:0000256" key="5">
    <source>
        <dbReference type="SAM" id="Phobius"/>
    </source>
</evidence>
<keyword evidence="2 5" id="KW-0812">Transmembrane</keyword>
<organism evidence="7 8">
    <name type="scientific">Paenibacillus profundus</name>
    <dbReference type="NCBI Taxonomy" id="1173085"/>
    <lineage>
        <taxon>Bacteria</taxon>
        <taxon>Bacillati</taxon>
        <taxon>Bacillota</taxon>
        <taxon>Bacilli</taxon>
        <taxon>Bacillales</taxon>
        <taxon>Paenibacillaceae</taxon>
        <taxon>Paenibacillus</taxon>
    </lineage>
</organism>
<dbReference type="RefSeq" id="WP_233697717.1">
    <property type="nucleotide sequence ID" value="NZ_JAJNBZ010000015.1"/>
</dbReference>
<feature type="domain" description="TM2" evidence="6">
    <location>
        <begin position="31"/>
        <end position="74"/>
    </location>
</feature>
<dbReference type="Proteomes" id="UP001199916">
    <property type="component" value="Unassembled WGS sequence"/>
</dbReference>